<accession>A0A518JLC7</accession>
<dbReference type="EMBL" id="CP036348">
    <property type="protein sequence ID" value="QDV66355.1"/>
    <property type="molecule type" value="Genomic_DNA"/>
</dbReference>
<dbReference type="KEGG" id="rcf:Poly24_00390"/>
<evidence type="ECO:0000313" key="1">
    <source>
        <dbReference type="EMBL" id="QDV66355.1"/>
    </source>
</evidence>
<name>A0A518JLC7_9BACT</name>
<sequence>MPRDLSAIKPEVLHPPMLLYCVVYYRDRIRFSFSQNPALLILEAFG</sequence>
<organism evidence="1 2">
    <name type="scientific">Rosistilla carotiformis</name>
    <dbReference type="NCBI Taxonomy" id="2528017"/>
    <lineage>
        <taxon>Bacteria</taxon>
        <taxon>Pseudomonadati</taxon>
        <taxon>Planctomycetota</taxon>
        <taxon>Planctomycetia</taxon>
        <taxon>Pirellulales</taxon>
        <taxon>Pirellulaceae</taxon>
        <taxon>Rosistilla</taxon>
    </lineage>
</organism>
<proteinExistence type="predicted"/>
<protein>
    <submittedName>
        <fullName evidence="1">Uncharacterized protein</fullName>
    </submittedName>
</protein>
<dbReference type="AlphaFoldDB" id="A0A518JLC7"/>
<keyword evidence="2" id="KW-1185">Reference proteome</keyword>
<reference evidence="1 2" key="1">
    <citation type="submission" date="2019-02" db="EMBL/GenBank/DDBJ databases">
        <title>Deep-cultivation of Planctomycetes and their phenomic and genomic characterization uncovers novel biology.</title>
        <authorList>
            <person name="Wiegand S."/>
            <person name="Jogler M."/>
            <person name="Boedeker C."/>
            <person name="Pinto D."/>
            <person name="Vollmers J."/>
            <person name="Rivas-Marin E."/>
            <person name="Kohn T."/>
            <person name="Peeters S.H."/>
            <person name="Heuer A."/>
            <person name="Rast P."/>
            <person name="Oberbeckmann S."/>
            <person name="Bunk B."/>
            <person name="Jeske O."/>
            <person name="Meyerdierks A."/>
            <person name="Storesund J.E."/>
            <person name="Kallscheuer N."/>
            <person name="Luecker S."/>
            <person name="Lage O.M."/>
            <person name="Pohl T."/>
            <person name="Merkel B.J."/>
            <person name="Hornburger P."/>
            <person name="Mueller R.-W."/>
            <person name="Bruemmer F."/>
            <person name="Labrenz M."/>
            <person name="Spormann A.M."/>
            <person name="Op den Camp H."/>
            <person name="Overmann J."/>
            <person name="Amann R."/>
            <person name="Jetten M.S.M."/>
            <person name="Mascher T."/>
            <person name="Medema M.H."/>
            <person name="Devos D.P."/>
            <person name="Kaster A.-K."/>
            <person name="Ovreas L."/>
            <person name="Rohde M."/>
            <person name="Galperin M.Y."/>
            <person name="Jogler C."/>
        </authorList>
    </citation>
    <scope>NUCLEOTIDE SEQUENCE [LARGE SCALE GENOMIC DNA]</scope>
    <source>
        <strain evidence="1 2">Poly24</strain>
    </source>
</reference>
<gene>
    <name evidence="1" type="ORF">Poly24_00390</name>
</gene>
<evidence type="ECO:0000313" key="2">
    <source>
        <dbReference type="Proteomes" id="UP000315082"/>
    </source>
</evidence>
<dbReference type="Proteomes" id="UP000315082">
    <property type="component" value="Chromosome"/>
</dbReference>